<proteinExistence type="predicted"/>
<feature type="compositionally biased region" description="Basic residues" evidence="1">
    <location>
        <begin position="320"/>
        <end position="337"/>
    </location>
</feature>
<dbReference type="Proteomes" id="UP000095282">
    <property type="component" value="Unplaced"/>
</dbReference>
<protein>
    <submittedName>
        <fullName evidence="3">Shugoshin_C domain-containing protein</fullName>
    </submittedName>
</protein>
<accession>A0A1I7SXY3</accession>
<dbReference type="WBParaSite" id="Csp11.Scaffold23.g102.t1">
    <property type="protein sequence ID" value="Csp11.Scaffold23.g102.t1"/>
    <property type="gene ID" value="Csp11.Scaffold23.g102"/>
</dbReference>
<keyword evidence="2" id="KW-1185">Reference proteome</keyword>
<sequence>MLPLPWWILGTAPEEELESDDDSDYETVDGVPAQECPHDSQESVLETPVSVFRTPSASPFIDVPDHLPKVVEFSTFLNVAKRRSSSRVENTTPKIRRTEKRNSLIRSETEVMNKSADGQSILDSDEPFGVRFLSEAASGSPMPFSDAFNQTFNLCDEDGSDEVQIVEKSAVESPNSREYPLFFTSFDDTTVIFNTAISGDIDLNAKSNDVGDWVFKSSEFVHENKPFDQTIDPNGSSGDIVFKEPAKNDKTPTKKARGRPRAVSVRSGKAMSSRRTAPAAKKNKEKAKEKEKLLNETHDVIDLEEIEGPSRLNITAPTLTRRHTPSRKAKNLKSYRE</sequence>
<dbReference type="eggNOG" id="ENOG502THUS">
    <property type="taxonomic scope" value="Eukaryota"/>
</dbReference>
<feature type="region of interest" description="Disordered" evidence="1">
    <location>
        <begin position="314"/>
        <end position="337"/>
    </location>
</feature>
<evidence type="ECO:0000256" key="1">
    <source>
        <dbReference type="SAM" id="MobiDB-lite"/>
    </source>
</evidence>
<reference evidence="3" key="1">
    <citation type="submission" date="2016-11" db="UniProtKB">
        <authorList>
            <consortium name="WormBaseParasite"/>
        </authorList>
    </citation>
    <scope>IDENTIFICATION</scope>
</reference>
<feature type="region of interest" description="Disordered" evidence="1">
    <location>
        <begin position="226"/>
        <end position="293"/>
    </location>
</feature>
<dbReference type="AlphaFoldDB" id="A0A1I7SXY3"/>
<name>A0A1I7SXY3_9PELO</name>
<evidence type="ECO:0000313" key="3">
    <source>
        <dbReference type="WBParaSite" id="Csp11.Scaffold23.g102.t1"/>
    </source>
</evidence>
<organism evidence="2 3">
    <name type="scientific">Caenorhabditis tropicalis</name>
    <dbReference type="NCBI Taxonomy" id="1561998"/>
    <lineage>
        <taxon>Eukaryota</taxon>
        <taxon>Metazoa</taxon>
        <taxon>Ecdysozoa</taxon>
        <taxon>Nematoda</taxon>
        <taxon>Chromadorea</taxon>
        <taxon>Rhabditida</taxon>
        <taxon>Rhabditina</taxon>
        <taxon>Rhabditomorpha</taxon>
        <taxon>Rhabditoidea</taxon>
        <taxon>Rhabditidae</taxon>
        <taxon>Peloderinae</taxon>
        <taxon>Caenorhabditis</taxon>
    </lineage>
</organism>
<evidence type="ECO:0000313" key="2">
    <source>
        <dbReference type="Proteomes" id="UP000095282"/>
    </source>
</evidence>
<dbReference type="STRING" id="1561998.A0A1I7SXY3"/>
<feature type="compositionally biased region" description="Basic and acidic residues" evidence="1">
    <location>
        <begin position="241"/>
        <end position="252"/>
    </location>
</feature>